<dbReference type="SUPFAM" id="SSF49562">
    <property type="entry name" value="C2 domain (Calcium/lipid-binding domain, CaLB)"/>
    <property type="match status" value="1"/>
</dbReference>
<feature type="domain" description="C2 PI3K-type" evidence="2">
    <location>
        <begin position="22"/>
        <end position="189"/>
    </location>
</feature>
<dbReference type="InterPro" id="IPR035892">
    <property type="entry name" value="C2_domain_sf"/>
</dbReference>
<evidence type="ECO:0000313" key="4">
    <source>
        <dbReference type="Proteomes" id="UP000245609"/>
    </source>
</evidence>
<dbReference type="InterPro" id="IPR002420">
    <property type="entry name" value="PI3K-type_C2_dom"/>
</dbReference>
<reference evidence="3 4" key="1">
    <citation type="journal article" date="2018" name="MBio">
        <title>Comparative Genomics Reveals the Core Gene Toolbox for the Fungus-Insect Symbiosis.</title>
        <authorList>
            <person name="Wang Y."/>
            <person name="Stata M."/>
            <person name="Wang W."/>
            <person name="Stajich J.E."/>
            <person name="White M.M."/>
            <person name="Moncalvo J.M."/>
        </authorList>
    </citation>
    <scope>NUCLEOTIDE SEQUENCE [LARGE SCALE GENOMIC DNA]</scope>
    <source>
        <strain evidence="3 4">SC-DP-2</strain>
    </source>
</reference>
<dbReference type="SMART" id="SM00142">
    <property type="entry name" value="PI3K_C2"/>
    <property type="match status" value="1"/>
</dbReference>
<dbReference type="EMBL" id="MBFS01000091">
    <property type="protein sequence ID" value="PVV04695.1"/>
    <property type="molecule type" value="Genomic_DNA"/>
</dbReference>
<keyword evidence="4" id="KW-1185">Reference proteome</keyword>
<evidence type="ECO:0000256" key="1">
    <source>
        <dbReference type="PROSITE-ProRule" id="PRU00880"/>
    </source>
</evidence>
<dbReference type="Gene3D" id="2.60.40.150">
    <property type="entry name" value="C2 domain"/>
    <property type="match status" value="1"/>
</dbReference>
<name>A0A2T9ZJF5_9FUNG</name>
<dbReference type="Pfam" id="PF00792">
    <property type="entry name" value="PI3K_C2"/>
    <property type="match status" value="1"/>
</dbReference>
<comment type="caution">
    <text evidence="3">The sequence shown here is derived from an EMBL/GenBank/DDBJ whole genome shotgun (WGS) entry which is preliminary data.</text>
</comment>
<gene>
    <name evidence="3" type="ORF">BB560_000794</name>
</gene>
<evidence type="ECO:0000313" key="3">
    <source>
        <dbReference type="EMBL" id="PVV04695.1"/>
    </source>
</evidence>
<dbReference type="AlphaFoldDB" id="A0A2T9ZJF5"/>
<dbReference type="Proteomes" id="UP000245609">
    <property type="component" value="Unassembled WGS sequence"/>
</dbReference>
<dbReference type="PROSITE" id="PS51547">
    <property type="entry name" value="C2_PI3K"/>
    <property type="match status" value="1"/>
</dbReference>
<dbReference type="OrthoDB" id="67688at2759"/>
<accession>A0A2T9ZJF5</accession>
<proteinExistence type="inferred from homology"/>
<evidence type="ECO:0000259" key="2">
    <source>
        <dbReference type="PROSITE" id="PS51547"/>
    </source>
</evidence>
<organism evidence="3 4">
    <name type="scientific">Smittium megazygosporum</name>
    <dbReference type="NCBI Taxonomy" id="133381"/>
    <lineage>
        <taxon>Eukaryota</taxon>
        <taxon>Fungi</taxon>
        <taxon>Fungi incertae sedis</taxon>
        <taxon>Zoopagomycota</taxon>
        <taxon>Kickxellomycotina</taxon>
        <taxon>Harpellomycetes</taxon>
        <taxon>Harpellales</taxon>
        <taxon>Legeriomycetaceae</taxon>
        <taxon>Smittium</taxon>
    </lineage>
</organism>
<comment type="similarity">
    <text evidence="1">Belongs to the PI3/PI4-kinase family.</text>
</comment>
<sequence length="189" mass="21765">MTTIDKNSSNFHDFSYYTTDGLDKKVSISIIELEGKLFCEQTSKGRMILDSLISEGLLDTNHILLTDPDPEIYVTVQIWTDSQPLTLPIQSSYRPFVNSTRVWNEIVEFPIKYKDLSFNSILAFTVWKYDKDSNLSIVGGNCFPFFSKKNKFKEGKRRIKLNKGAPADPFTFDYASFSKNRTRLDSIEK</sequence>
<feature type="non-terminal residue" evidence="3">
    <location>
        <position position="189"/>
    </location>
</feature>
<dbReference type="STRING" id="133381.A0A2T9ZJF5"/>
<protein>
    <recommendedName>
        <fullName evidence="2">C2 PI3K-type domain-containing protein</fullName>
    </recommendedName>
</protein>